<dbReference type="EMBL" id="FOLG01000001">
    <property type="protein sequence ID" value="SFB76616.1"/>
    <property type="molecule type" value="Genomic_DNA"/>
</dbReference>
<dbReference type="Proteomes" id="UP000198728">
    <property type="component" value="Unassembled WGS sequence"/>
</dbReference>
<dbReference type="Gene3D" id="3.30.360.10">
    <property type="entry name" value="Dihydrodipicolinate Reductase, domain 2"/>
    <property type="match status" value="1"/>
</dbReference>
<evidence type="ECO:0000259" key="2">
    <source>
        <dbReference type="Pfam" id="PF22725"/>
    </source>
</evidence>
<dbReference type="AlphaFoldDB" id="A0A1I1DQB4"/>
<dbReference type="InterPro" id="IPR055170">
    <property type="entry name" value="GFO_IDH_MocA-like_dom"/>
</dbReference>
<keyword evidence="4" id="KW-1185">Reference proteome</keyword>
<dbReference type="STRING" id="441112.SAMN04488094_101381"/>
<proteinExistence type="predicted"/>
<name>A0A1I1DQB4_9RHOB</name>
<dbReference type="InterPro" id="IPR036291">
    <property type="entry name" value="NAD(P)-bd_dom_sf"/>
</dbReference>
<dbReference type="OrthoDB" id="9815825at2"/>
<evidence type="ECO:0000313" key="3">
    <source>
        <dbReference type="EMBL" id="SFB76616.1"/>
    </source>
</evidence>
<feature type="domain" description="GFO/IDH/MocA-like oxidoreductase" evidence="2">
    <location>
        <begin position="135"/>
        <end position="258"/>
    </location>
</feature>
<dbReference type="SUPFAM" id="SSF51735">
    <property type="entry name" value="NAD(P)-binding Rossmann-fold domains"/>
    <property type="match status" value="1"/>
</dbReference>
<dbReference type="Pfam" id="PF01408">
    <property type="entry name" value="GFO_IDH_MocA"/>
    <property type="match status" value="1"/>
</dbReference>
<accession>A0A1I1DQB4</accession>
<feature type="domain" description="Gfo/Idh/MocA-like oxidoreductase N-terminal" evidence="1">
    <location>
        <begin position="3"/>
        <end position="124"/>
    </location>
</feature>
<dbReference type="PANTHER" id="PTHR43249">
    <property type="entry name" value="UDP-N-ACETYL-2-AMINO-2-DEOXY-D-GLUCURONATE OXIDASE"/>
    <property type="match status" value="1"/>
</dbReference>
<dbReference type="Gene3D" id="3.40.50.720">
    <property type="entry name" value="NAD(P)-binding Rossmann-like Domain"/>
    <property type="match status" value="1"/>
</dbReference>
<sequence>MQAVLIGVGMVARTHVDAVAATDGKVTLRGVMAAHADRAEAFAETVASASGQKPKIYNDIAEVAADPAVDLVLLCTPPNARMEIVRALAEAGKPMLMEKPIERDSAAAEEIVTLCEANGVPLGVVFQHRMREASQHAAAVLAEGALGPLAAVEVTVPWWRPQSYYDEPGRGTYARDGGGVLISQAIHTLDLMLSLTGPVRSVQAMARTTALHRMEAEDFVTAGLEFANGAVGSFVASTASYPGGPESIVLHGQSGSLRLESGTCTLDFHDGRHETLGAQATGTGGGADPMAFTHEWHQGVIEDFADAVAEGRAPLVSGREALRVHRLIDALVESSRERRAVILKDAE</sequence>
<dbReference type="PANTHER" id="PTHR43249:SF1">
    <property type="entry name" value="D-GLUCOSIDE 3-DEHYDROGENASE"/>
    <property type="match status" value="1"/>
</dbReference>
<dbReference type="SUPFAM" id="SSF55347">
    <property type="entry name" value="Glyceraldehyde-3-phosphate dehydrogenase-like, C-terminal domain"/>
    <property type="match status" value="1"/>
</dbReference>
<dbReference type="RefSeq" id="WP_093358901.1">
    <property type="nucleotide sequence ID" value="NZ_FOLG01000001.1"/>
</dbReference>
<dbReference type="Pfam" id="PF22725">
    <property type="entry name" value="GFO_IDH_MocA_C3"/>
    <property type="match status" value="1"/>
</dbReference>
<protein>
    <submittedName>
        <fullName evidence="3">Predicted dehydrogenase</fullName>
    </submittedName>
</protein>
<evidence type="ECO:0000259" key="1">
    <source>
        <dbReference type="Pfam" id="PF01408"/>
    </source>
</evidence>
<reference evidence="3 4" key="1">
    <citation type="submission" date="2016-10" db="EMBL/GenBank/DDBJ databases">
        <authorList>
            <person name="de Groot N.N."/>
        </authorList>
    </citation>
    <scope>NUCLEOTIDE SEQUENCE [LARGE SCALE GENOMIC DNA]</scope>
    <source>
        <strain evidence="3 4">DSM 19548</strain>
    </source>
</reference>
<dbReference type="GO" id="GO:0000166">
    <property type="term" value="F:nucleotide binding"/>
    <property type="evidence" value="ECO:0007669"/>
    <property type="project" value="InterPro"/>
</dbReference>
<dbReference type="InterPro" id="IPR000683">
    <property type="entry name" value="Gfo/Idh/MocA-like_OxRdtase_N"/>
</dbReference>
<evidence type="ECO:0000313" key="4">
    <source>
        <dbReference type="Proteomes" id="UP000198728"/>
    </source>
</evidence>
<gene>
    <name evidence="3" type="ORF">SAMN04488094_101381</name>
</gene>
<organism evidence="3 4">
    <name type="scientific">Tropicimonas isoalkanivorans</name>
    <dbReference type="NCBI Taxonomy" id="441112"/>
    <lineage>
        <taxon>Bacteria</taxon>
        <taxon>Pseudomonadati</taxon>
        <taxon>Pseudomonadota</taxon>
        <taxon>Alphaproteobacteria</taxon>
        <taxon>Rhodobacterales</taxon>
        <taxon>Roseobacteraceae</taxon>
        <taxon>Tropicimonas</taxon>
    </lineage>
</organism>
<dbReference type="InterPro" id="IPR052515">
    <property type="entry name" value="Gfo/Idh/MocA_Oxidoreductase"/>
</dbReference>